<dbReference type="AlphaFoldDB" id="A0A8E2DTR1"/>
<evidence type="ECO:0000256" key="4">
    <source>
        <dbReference type="ARBA" id="ARBA00014234"/>
    </source>
</evidence>
<dbReference type="InterPro" id="IPR036322">
    <property type="entry name" value="WD40_repeat_dom_sf"/>
</dbReference>
<protein>
    <recommendedName>
        <fullName evidence="4">Ribosome biogenesis protein NSA1</fullName>
    </recommendedName>
</protein>
<keyword evidence="7" id="KW-1185">Reference proteome</keyword>
<dbReference type="EMBL" id="KV722335">
    <property type="protein sequence ID" value="OCH95506.1"/>
    <property type="molecule type" value="Genomic_DNA"/>
</dbReference>
<dbReference type="Proteomes" id="UP000250043">
    <property type="component" value="Unassembled WGS sequence"/>
</dbReference>
<feature type="region of interest" description="Disordered" evidence="5">
    <location>
        <begin position="394"/>
        <end position="416"/>
    </location>
</feature>
<proteinExistence type="inferred from homology"/>
<name>A0A8E2DTR1_9APHY</name>
<dbReference type="InterPro" id="IPR015943">
    <property type="entry name" value="WD40/YVTN_repeat-like_dom_sf"/>
</dbReference>
<sequence length="416" mass="45672">MPRFFSGDELGTVKSIRFSQSEGSKEWKSEVTTVVPGISDNPDKARAIQKLAVEQNENETLLTAARADGSATFYRVGSETAEVVHEWKEPRLKSGQHYVGLAMSGGKIYTCTSNGALRLTQVLQNEALSTSSASTSVLPTRLCDWKLSHDGSTFAYGGDEVELSVWSTETAFSKPLDATPANADQKKRKRREQLLPGEVWRAKNVANDNLDLRVPVHNTALMYLHPSPSACYHHLLTGTQLGNVRRYDTRAARRPIADWKGIGKIGGIKNVQKGYTENEIFVSDHGCNLFAADLRNGKVIYGYQGLSGAITSMTTSGSLLASVSQDRFVRLHSTFPPPPEAGHRQEQKGEILEKVYLKVIPTVVASDDVADVDTSLLDAVEDEAVDDDVWNAMENAEESDEEIKSRSKSKKARAAR</sequence>
<dbReference type="SUPFAM" id="SSF50978">
    <property type="entry name" value="WD40 repeat-like"/>
    <property type="match status" value="1"/>
</dbReference>
<organism evidence="6 7">
    <name type="scientific">Obba rivulosa</name>
    <dbReference type="NCBI Taxonomy" id="1052685"/>
    <lineage>
        <taxon>Eukaryota</taxon>
        <taxon>Fungi</taxon>
        <taxon>Dikarya</taxon>
        <taxon>Basidiomycota</taxon>
        <taxon>Agaricomycotina</taxon>
        <taxon>Agaricomycetes</taxon>
        <taxon>Polyporales</taxon>
        <taxon>Gelatoporiaceae</taxon>
        <taxon>Obba</taxon>
    </lineage>
</organism>
<dbReference type="Gene3D" id="2.130.10.10">
    <property type="entry name" value="YVTN repeat-like/Quinoprotein amine dehydrogenase"/>
    <property type="match status" value="2"/>
</dbReference>
<comment type="subunit">
    <text evidence="3">Component of the pre-66S ribosomal particle.</text>
</comment>
<gene>
    <name evidence="6" type="ORF">OBBRIDRAFT_809688</name>
</gene>
<dbReference type="OrthoDB" id="18388at2759"/>
<evidence type="ECO:0000313" key="7">
    <source>
        <dbReference type="Proteomes" id="UP000250043"/>
    </source>
</evidence>
<dbReference type="PANTHER" id="PTHR16038:SF4">
    <property type="entry name" value="WD REPEAT-CONTAINING PROTEIN 74"/>
    <property type="match status" value="1"/>
</dbReference>
<dbReference type="InterPro" id="IPR037379">
    <property type="entry name" value="WDR74/Nsa1"/>
</dbReference>
<evidence type="ECO:0000256" key="2">
    <source>
        <dbReference type="ARBA" id="ARBA00007861"/>
    </source>
</evidence>
<evidence type="ECO:0000256" key="5">
    <source>
        <dbReference type="SAM" id="MobiDB-lite"/>
    </source>
</evidence>
<accession>A0A8E2DTR1</accession>
<dbReference type="CDD" id="cd22857">
    <property type="entry name" value="WDR74"/>
    <property type="match status" value="1"/>
</dbReference>
<evidence type="ECO:0000256" key="3">
    <source>
        <dbReference type="ARBA" id="ARBA00011187"/>
    </source>
</evidence>
<dbReference type="PANTHER" id="PTHR16038">
    <property type="entry name" value="NOP SEVEN ASSOCIATED PROTEIN 1"/>
    <property type="match status" value="1"/>
</dbReference>
<evidence type="ECO:0000313" key="6">
    <source>
        <dbReference type="EMBL" id="OCH95506.1"/>
    </source>
</evidence>
<evidence type="ECO:0000256" key="1">
    <source>
        <dbReference type="ARBA" id="ARBA00002889"/>
    </source>
</evidence>
<dbReference type="GO" id="GO:0005730">
    <property type="term" value="C:nucleolus"/>
    <property type="evidence" value="ECO:0007669"/>
    <property type="project" value="InterPro"/>
</dbReference>
<dbReference type="GO" id="GO:0042273">
    <property type="term" value="P:ribosomal large subunit biogenesis"/>
    <property type="evidence" value="ECO:0007669"/>
    <property type="project" value="InterPro"/>
</dbReference>
<comment type="similarity">
    <text evidence="2">Belongs to the NSA1 family.</text>
</comment>
<feature type="compositionally biased region" description="Basic residues" evidence="5">
    <location>
        <begin position="406"/>
        <end position="416"/>
    </location>
</feature>
<dbReference type="GO" id="GO:0030687">
    <property type="term" value="C:preribosome, large subunit precursor"/>
    <property type="evidence" value="ECO:0007669"/>
    <property type="project" value="TreeGrafter"/>
</dbReference>
<comment type="function">
    <text evidence="1">Involved in the biogenesis of the 60S ribosomal subunit.</text>
</comment>
<reference evidence="6 7" key="1">
    <citation type="submission" date="2016-07" db="EMBL/GenBank/DDBJ databases">
        <title>Draft genome of the white-rot fungus Obba rivulosa 3A-2.</title>
        <authorList>
            <consortium name="DOE Joint Genome Institute"/>
            <person name="Miettinen O."/>
            <person name="Riley R."/>
            <person name="Acob R."/>
            <person name="Barry K."/>
            <person name="Cullen D."/>
            <person name="De Vries R."/>
            <person name="Hainaut M."/>
            <person name="Hatakka A."/>
            <person name="Henrissat B."/>
            <person name="Hilden K."/>
            <person name="Kuo R."/>
            <person name="Labutti K."/>
            <person name="Lipzen A."/>
            <person name="Makela M.R."/>
            <person name="Sandor L."/>
            <person name="Spatafora J.W."/>
            <person name="Grigoriev I.V."/>
            <person name="Hibbett D.S."/>
        </authorList>
    </citation>
    <scope>NUCLEOTIDE SEQUENCE [LARGE SCALE GENOMIC DNA]</scope>
    <source>
        <strain evidence="6 7">3A-2</strain>
    </source>
</reference>